<evidence type="ECO:0000313" key="3">
    <source>
        <dbReference type="EMBL" id="MBW8728278.1"/>
    </source>
</evidence>
<sequence>MTHDYVIVGAGSAGCILAARLSESGKHSVLLLEAGGRDDSFWFRIPVGYARSYYNPRVNWMYWSEPEAALGGRRIYTTRGSTGCTGRSRRRRWAAGGSTARAARSRAAPARSTPWCSCAAPRRISTTGPPPAIPAGPMTTCCRSSAGWRAMPAAPRTGMAARGRSMSRRCAARPMR</sequence>
<dbReference type="EMBL" id="JAEKLZ010000386">
    <property type="protein sequence ID" value="MBW8728278.1"/>
    <property type="molecule type" value="Genomic_DNA"/>
</dbReference>
<dbReference type="Pfam" id="PF13450">
    <property type="entry name" value="NAD_binding_8"/>
    <property type="match status" value="1"/>
</dbReference>
<dbReference type="InterPro" id="IPR036188">
    <property type="entry name" value="FAD/NAD-bd_sf"/>
</dbReference>
<accession>A0A952FNC8</accession>
<evidence type="ECO:0000313" key="4">
    <source>
        <dbReference type="Proteomes" id="UP000700706"/>
    </source>
</evidence>
<name>A0A952FNC8_9PROT</name>
<dbReference type="Proteomes" id="UP000700706">
    <property type="component" value="Unassembled WGS sequence"/>
</dbReference>
<dbReference type="InterPro" id="IPR012132">
    <property type="entry name" value="GMC_OxRdtase"/>
</dbReference>
<dbReference type="GO" id="GO:0016491">
    <property type="term" value="F:oxidoreductase activity"/>
    <property type="evidence" value="ECO:0007669"/>
    <property type="project" value="TreeGrafter"/>
</dbReference>
<proteinExistence type="inferred from homology"/>
<dbReference type="AlphaFoldDB" id="A0A952FNC8"/>
<organism evidence="3 4">
    <name type="scientific">Inquilinus limosus</name>
    <dbReference type="NCBI Taxonomy" id="171674"/>
    <lineage>
        <taxon>Bacteria</taxon>
        <taxon>Pseudomonadati</taxon>
        <taxon>Pseudomonadota</taxon>
        <taxon>Alphaproteobacteria</taxon>
        <taxon>Rhodospirillales</taxon>
        <taxon>Rhodospirillaceae</taxon>
        <taxon>Inquilinus</taxon>
    </lineage>
</organism>
<evidence type="ECO:0000256" key="2">
    <source>
        <dbReference type="SAM" id="MobiDB-lite"/>
    </source>
</evidence>
<dbReference type="GO" id="GO:0050660">
    <property type="term" value="F:flavin adenine dinucleotide binding"/>
    <property type="evidence" value="ECO:0007669"/>
    <property type="project" value="InterPro"/>
</dbReference>
<protein>
    <submittedName>
        <fullName evidence="3">GMC family oxidoreductase N-terminal domain-containing protein</fullName>
    </submittedName>
</protein>
<dbReference type="Gene3D" id="3.50.50.60">
    <property type="entry name" value="FAD/NAD(P)-binding domain"/>
    <property type="match status" value="1"/>
</dbReference>
<dbReference type="SUPFAM" id="SSF51905">
    <property type="entry name" value="FAD/NAD(P)-binding domain"/>
    <property type="match status" value="1"/>
</dbReference>
<comment type="caution">
    <text evidence="3">The sequence shown here is derived from an EMBL/GenBank/DDBJ whole genome shotgun (WGS) entry which is preliminary data.</text>
</comment>
<feature type="compositionally biased region" description="Basic residues" evidence="2">
    <location>
        <begin position="165"/>
        <end position="176"/>
    </location>
</feature>
<reference evidence="3" key="1">
    <citation type="submission" date="2020-06" db="EMBL/GenBank/DDBJ databases">
        <title>Stable isotope informed genome-resolved metagenomics uncovers potential trophic interactions in rhizosphere soil.</title>
        <authorList>
            <person name="Starr E.P."/>
            <person name="Shi S."/>
            <person name="Blazewicz S.J."/>
            <person name="Koch B.J."/>
            <person name="Probst A.J."/>
            <person name="Hungate B.A."/>
            <person name="Pett-Ridge J."/>
            <person name="Firestone M.K."/>
            <person name="Banfield J.F."/>
        </authorList>
    </citation>
    <scope>NUCLEOTIDE SEQUENCE</scope>
    <source>
        <strain evidence="3">YM_69_17</strain>
    </source>
</reference>
<dbReference type="Gene3D" id="3.30.560.10">
    <property type="entry name" value="Glucose Oxidase, domain 3"/>
    <property type="match status" value="1"/>
</dbReference>
<dbReference type="PANTHER" id="PTHR11552:SF147">
    <property type="entry name" value="CHOLINE DEHYDROGENASE, MITOCHONDRIAL"/>
    <property type="match status" value="1"/>
</dbReference>
<gene>
    <name evidence="3" type="ORF">JF625_24430</name>
</gene>
<evidence type="ECO:0000256" key="1">
    <source>
        <dbReference type="ARBA" id="ARBA00010790"/>
    </source>
</evidence>
<comment type="similarity">
    <text evidence="1">Belongs to the GMC oxidoreductase family.</text>
</comment>
<dbReference type="PANTHER" id="PTHR11552">
    <property type="entry name" value="GLUCOSE-METHANOL-CHOLINE GMC OXIDOREDUCTASE"/>
    <property type="match status" value="1"/>
</dbReference>
<feature type="region of interest" description="Disordered" evidence="2">
    <location>
        <begin position="155"/>
        <end position="176"/>
    </location>
</feature>